<protein>
    <submittedName>
        <fullName evidence="1">Uncharacterized protein</fullName>
    </submittedName>
</protein>
<dbReference type="Proteomes" id="UP000007013">
    <property type="component" value="Chromosome"/>
</dbReference>
<dbReference type="EMBL" id="CP001032">
    <property type="protein sequence ID" value="ACB75995.1"/>
    <property type="molecule type" value="Genomic_DNA"/>
</dbReference>
<gene>
    <name evidence="1" type="ordered locus">Oter_2714</name>
</gene>
<evidence type="ECO:0000313" key="1">
    <source>
        <dbReference type="EMBL" id="ACB75995.1"/>
    </source>
</evidence>
<evidence type="ECO:0000313" key="2">
    <source>
        <dbReference type="Proteomes" id="UP000007013"/>
    </source>
</evidence>
<dbReference type="AlphaFoldDB" id="B1ZV26"/>
<dbReference type="RefSeq" id="WP_012375530.1">
    <property type="nucleotide sequence ID" value="NC_010571.1"/>
</dbReference>
<organism evidence="1 2">
    <name type="scientific">Opitutus terrae (strain DSM 11246 / JCM 15787 / PB90-1)</name>
    <dbReference type="NCBI Taxonomy" id="452637"/>
    <lineage>
        <taxon>Bacteria</taxon>
        <taxon>Pseudomonadati</taxon>
        <taxon>Verrucomicrobiota</taxon>
        <taxon>Opitutia</taxon>
        <taxon>Opitutales</taxon>
        <taxon>Opitutaceae</taxon>
        <taxon>Opitutus</taxon>
    </lineage>
</organism>
<name>B1ZV26_OPITP</name>
<sequence>MDKKIEPVEVYIHESGDHICLKQDDFGEEAVLTISPDQVDELIAWLQEARDEMQRGELKLQHGEFPRV</sequence>
<proteinExistence type="predicted"/>
<reference evidence="1 2" key="1">
    <citation type="journal article" date="2011" name="J. Bacteriol.">
        <title>Genome sequence of the verrucomicrobium Opitutus terrae PB90-1, an abundant inhabitant of rice paddy soil ecosystems.</title>
        <authorList>
            <person name="van Passel M.W."/>
            <person name="Kant R."/>
            <person name="Palva A."/>
            <person name="Copeland A."/>
            <person name="Lucas S."/>
            <person name="Lapidus A."/>
            <person name="Glavina del Rio T."/>
            <person name="Pitluck S."/>
            <person name="Goltsman E."/>
            <person name="Clum A."/>
            <person name="Sun H."/>
            <person name="Schmutz J."/>
            <person name="Larimer F.W."/>
            <person name="Land M.L."/>
            <person name="Hauser L."/>
            <person name="Kyrpides N."/>
            <person name="Mikhailova N."/>
            <person name="Richardson P.P."/>
            <person name="Janssen P.H."/>
            <person name="de Vos W.M."/>
            <person name="Smidt H."/>
        </authorList>
    </citation>
    <scope>NUCLEOTIDE SEQUENCE [LARGE SCALE GENOMIC DNA]</scope>
    <source>
        <strain evidence="2">DSM 11246 / JCM 15787 / PB90-1</strain>
    </source>
</reference>
<dbReference type="KEGG" id="ote:Oter_2714"/>
<keyword evidence="2" id="KW-1185">Reference proteome</keyword>
<dbReference type="HOGENOM" id="CLU_2789869_0_0_0"/>
<accession>B1ZV26</accession>